<dbReference type="EMBL" id="FJUW01000009">
    <property type="protein sequence ID" value="CZS94950.1"/>
    <property type="molecule type" value="Genomic_DNA"/>
</dbReference>
<evidence type="ECO:0000256" key="1">
    <source>
        <dbReference type="SAM" id="MobiDB-lite"/>
    </source>
</evidence>
<reference evidence="3" key="1">
    <citation type="submission" date="2016-03" db="EMBL/GenBank/DDBJ databases">
        <authorList>
            <person name="Ploux O."/>
        </authorList>
    </citation>
    <scope>NUCLEOTIDE SEQUENCE [LARGE SCALE GENOMIC DNA]</scope>
    <source>
        <strain evidence="3">UK7</strain>
    </source>
</reference>
<evidence type="ECO:0000313" key="2">
    <source>
        <dbReference type="EMBL" id="CZS94950.1"/>
    </source>
</evidence>
<name>A0A1E1KAK1_9HELO</name>
<feature type="compositionally biased region" description="Polar residues" evidence="1">
    <location>
        <begin position="13"/>
        <end position="31"/>
    </location>
</feature>
<accession>A0A1E1KAK1</accession>
<protein>
    <submittedName>
        <fullName evidence="2">Uncharacterized protein</fullName>
    </submittedName>
</protein>
<dbReference type="InParanoid" id="A0A1E1KAK1"/>
<comment type="caution">
    <text evidence="2">The sequence shown here is derived from an EMBL/GenBank/DDBJ whole genome shotgun (WGS) entry which is preliminary data.</text>
</comment>
<keyword evidence="3" id="KW-1185">Reference proteome</keyword>
<feature type="region of interest" description="Disordered" evidence="1">
    <location>
        <begin position="1"/>
        <end position="44"/>
    </location>
</feature>
<evidence type="ECO:0000313" key="3">
    <source>
        <dbReference type="Proteomes" id="UP000178129"/>
    </source>
</evidence>
<gene>
    <name evidence="2" type="ORF">RCO7_06484</name>
</gene>
<dbReference type="AlphaFoldDB" id="A0A1E1KAK1"/>
<dbReference type="Proteomes" id="UP000178129">
    <property type="component" value="Unassembled WGS sequence"/>
</dbReference>
<organism evidence="2 3">
    <name type="scientific">Rhynchosporium graminicola</name>
    <dbReference type="NCBI Taxonomy" id="2792576"/>
    <lineage>
        <taxon>Eukaryota</taxon>
        <taxon>Fungi</taxon>
        <taxon>Dikarya</taxon>
        <taxon>Ascomycota</taxon>
        <taxon>Pezizomycotina</taxon>
        <taxon>Leotiomycetes</taxon>
        <taxon>Helotiales</taxon>
        <taxon>Ploettnerulaceae</taxon>
        <taxon>Rhynchosporium</taxon>
    </lineage>
</organism>
<proteinExistence type="predicted"/>
<sequence>MDDTATYRVEEVSSGNKANASSATDLSQNRNMWPPSSYDRDDDAKTGEITFQNIKLATKSMAQMQFSYRLARSTLRIVVFIIYGDSNAQIGPFYGDLKDGMKVDYEGKDSAQFYLKNGNEFWINAGGKNAKAMSF</sequence>